<proteinExistence type="predicted"/>
<accession>A0ABU1NK50</accession>
<comment type="caution">
    <text evidence="1">The sequence shown here is derived from an EMBL/GenBank/DDBJ whole genome shotgun (WGS) entry which is preliminary data.</text>
</comment>
<gene>
    <name evidence="1" type="ORF">J2739_004646</name>
</gene>
<keyword evidence="2" id="KW-1185">Reference proteome</keyword>
<dbReference type="EMBL" id="JAVDRF010000012">
    <property type="protein sequence ID" value="MDR6538853.1"/>
    <property type="molecule type" value="Genomic_DNA"/>
</dbReference>
<evidence type="ECO:0000313" key="2">
    <source>
        <dbReference type="Proteomes" id="UP001184230"/>
    </source>
</evidence>
<reference evidence="1 2" key="1">
    <citation type="submission" date="2023-07" db="EMBL/GenBank/DDBJ databases">
        <title>Sorghum-associated microbial communities from plants grown in Nebraska, USA.</title>
        <authorList>
            <person name="Schachtman D."/>
        </authorList>
    </citation>
    <scope>NUCLEOTIDE SEQUENCE [LARGE SCALE GENOMIC DNA]</scope>
    <source>
        <strain evidence="1 2">DS1781</strain>
    </source>
</reference>
<dbReference type="RefSeq" id="WP_309906034.1">
    <property type="nucleotide sequence ID" value="NZ_JAVDRF010000012.1"/>
</dbReference>
<sequence length="186" mass="20720">MKIIERYASAMRSTNLKSEERTNFSDSDVLGAMGLADRDLQRGHDSEGNRVWRAPLAVALQRLFLGDNSASVQVVEILSDLAWRQARRLRVKLNQAQARTMAQACLAWHRDGRCKPCGGHGLLVIPGTKTLGTNKCPACGGEGTIPFEIQFQREQRELAAWVVAEMERNQSEAGPRAMDKLRDRMG</sequence>
<evidence type="ECO:0000313" key="1">
    <source>
        <dbReference type="EMBL" id="MDR6538853.1"/>
    </source>
</evidence>
<protein>
    <submittedName>
        <fullName evidence="1">Uncharacterized protein</fullName>
    </submittedName>
</protein>
<name>A0ABU1NK50_9BURK</name>
<dbReference type="Proteomes" id="UP001184230">
    <property type="component" value="Unassembled WGS sequence"/>
</dbReference>
<organism evidence="1 2">
    <name type="scientific">Variovorax soli</name>
    <dbReference type="NCBI Taxonomy" id="376815"/>
    <lineage>
        <taxon>Bacteria</taxon>
        <taxon>Pseudomonadati</taxon>
        <taxon>Pseudomonadota</taxon>
        <taxon>Betaproteobacteria</taxon>
        <taxon>Burkholderiales</taxon>
        <taxon>Comamonadaceae</taxon>
        <taxon>Variovorax</taxon>
    </lineage>
</organism>